<gene>
    <name evidence="1" type="ORF">GCM10010249_06880</name>
</gene>
<reference evidence="1" key="2">
    <citation type="submission" date="2020-09" db="EMBL/GenBank/DDBJ databases">
        <authorList>
            <person name="Sun Q."/>
            <person name="Ohkuma M."/>
        </authorList>
    </citation>
    <scope>NUCLEOTIDE SEQUENCE</scope>
    <source>
        <strain evidence="1">JCM 4335</strain>
    </source>
</reference>
<dbReference type="InterPro" id="IPR036388">
    <property type="entry name" value="WH-like_DNA-bd_sf"/>
</dbReference>
<keyword evidence="2" id="KW-1185">Reference proteome</keyword>
<organism evidence="1 2">
    <name type="scientific">Streptomyces roseolilacinus</name>
    <dbReference type="NCBI Taxonomy" id="66904"/>
    <lineage>
        <taxon>Bacteria</taxon>
        <taxon>Bacillati</taxon>
        <taxon>Actinomycetota</taxon>
        <taxon>Actinomycetes</taxon>
        <taxon>Kitasatosporales</taxon>
        <taxon>Streptomycetaceae</taxon>
        <taxon>Streptomyces</taxon>
    </lineage>
</organism>
<dbReference type="InterPro" id="IPR036390">
    <property type="entry name" value="WH_DNA-bd_sf"/>
</dbReference>
<dbReference type="EMBL" id="BMSV01000001">
    <property type="protein sequence ID" value="GGP91480.1"/>
    <property type="molecule type" value="Genomic_DNA"/>
</dbReference>
<evidence type="ECO:0008006" key="3">
    <source>
        <dbReference type="Google" id="ProtNLM"/>
    </source>
</evidence>
<protein>
    <recommendedName>
        <fullName evidence="3">MarR family transcriptional regulator</fullName>
    </recommendedName>
</protein>
<evidence type="ECO:0000313" key="1">
    <source>
        <dbReference type="EMBL" id="GGP91480.1"/>
    </source>
</evidence>
<sequence>MTPSSPVLAPATADPNVTDENLAAQPIGYWSGVVNRAVLRHLRDAMASVDLTQPLWWTLNRLVAAGRDGVTREALAAGLAPLADDADEIPRVPARFLQRGWATEDEAGVLRVTDAGLAAHARGKQLVAEVRARLHEGVPDEEYAAALRVLRRIARNAEASGAAAH</sequence>
<dbReference type="RefSeq" id="WP_189529691.1">
    <property type="nucleotide sequence ID" value="NZ_BMSV01000001.1"/>
</dbReference>
<dbReference type="AlphaFoldDB" id="A0A918AZC3"/>
<dbReference type="SUPFAM" id="SSF46785">
    <property type="entry name" value="Winged helix' DNA-binding domain"/>
    <property type="match status" value="1"/>
</dbReference>
<dbReference type="Proteomes" id="UP000654123">
    <property type="component" value="Unassembled WGS sequence"/>
</dbReference>
<accession>A0A918AZC3</accession>
<evidence type="ECO:0000313" key="2">
    <source>
        <dbReference type="Proteomes" id="UP000654123"/>
    </source>
</evidence>
<proteinExistence type="predicted"/>
<comment type="caution">
    <text evidence="1">The sequence shown here is derived from an EMBL/GenBank/DDBJ whole genome shotgun (WGS) entry which is preliminary data.</text>
</comment>
<reference evidence="1" key="1">
    <citation type="journal article" date="2014" name="Int. J. Syst. Evol. Microbiol.">
        <title>Complete genome sequence of Corynebacterium casei LMG S-19264T (=DSM 44701T), isolated from a smear-ripened cheese.</title>
        <authorList>
            <consortium name="US DOE Joint Genome Institute (JGI-PGF)"/>
            <person name="Walter F."/>
            <person name="Albersmeier A."/>
            <person name="Kalinowski J."/>
            <person name="Ruckert C."/>
        </authorList>
    </citation>
    <scope>NUCLEOTIDE SEQUENCE</scope>
    <source>
        <strain evidence="1">JCM 4335</strain>
    </source>
</reference>
<name>A0A918AZC3_9ACTN</name>
<dbReference type="Gene3D" id="1.10.10.10">
    <property type="entry name" value="Winged helix-like DNA-binding domain superfamily/Winged helix DNA-binding domain"/>
    <property type="match status" value="1"/>
</dbReference>